<gene>
    <name evidence="8" type="ORF">Q8814_17840</name>
</gene>
<evidence type="ECO:0000313" key="9">
    <source>
        <dbReference type="Proteomes" id="UP001331936"/>
    </source>
</evidence>
<feature type="transmembrane region" description="Helical" evidence="7">
    <location>
        <begin position="175"/>
        <end position="195"/>
    </location>
</feature>
<feature type="transmembrane region" description="Helical" evidence="7">
    <location>
        <begin position="80"/>
        <end position="102"/>
    </location>
</feature>
<evidence type="ECO:0000256" key="3">
    <source>
        <dbReference type="ARBA" id="ARBA00022475"/>
    </source>
</evidence>
<evidence type="ECO:0000256" key="2">
    <source>
        <dbReference type="ARBA" id="ARBA00007977"/>
    </source>
</evidence>
<keyword evidence="4 7" id="KW-0812">Transmembrane</keyword>
<evidence type="ECO:0000256" key="4">
    <source>
        <dbReference type="ARBA" id="ARBA00022692"/>
    </source>
</evidence>
<dbReference type="PANTHER" id="PTHR30106:SF2">
    <property type="entry name" value="UPF0324 INNER MEMBRANE PROTEIN YEIH"/>
    <property type="match status" value="1"/>
</dbReference>
<keyword evidence="6 7" id="KW-0472">Membrane</keyword>
<feature type="transmembrane region" description="Helical" evidence="7">
    <location>
        <begin position="301"/>
        <end position="324"/>
    </location>
</feature>
<evidence type="ECO:0000256" key="5">
    <source>
        <dbReference type="ARBA" id="ARBA00022989"/>
    </source>
</evidence>
<dbReference type="Pfam" id="PF03601">
    <property type="entry name" value="Cons_hypoth698"/>
    <property type="match status" value="1"/>
</dbReference>
<name>A0ABU7JW09_9NOCA</name>
<dbReference type="RefSeq" id="WP_330153352.1">
    <property type="nucleotide sequence ID" value="NZ_JAUZMZ010000110.1"/>
</dbReference>
<protein>
    <submittedName>
        <fullName evidence="8">Sulfate exporter family transporter</fullName>
    </submittedName>
</protein>
<dbReference type="Proteomes" id="UP001331936">
    <property type="component" value="Unassembled WGS sequence"/>
</dbReference>
<keyword evidence="5 7" id="KW-1133">Transmembrane helix</keyword>
<dbReference type="InterPro" id="IPR018383">
    <property type="entry name" value="UPF0324_pro"/>
</dbReference>
<accession>A0ABU7JW09</accession>
<keyword evidence="9" id="KW-1185">Reference proteome</keyword>
<keyword evidence="3" id="KW-1003">Cell membrane</keyword>
<comment type="subcellular location">
    <subcellularLocation>
        <location evidence="1">Cell membrane</location>
        <topology evidence="1">Multi-pass membrane protein</topology>
    </subcellularLocation>
</comment>
<evidence type="ECO:0000256" key="7">
    <source>
        <dbReference type="SAM" id="Phobius"/>
    </source>
</evidence>
<proteinExistence type="inferred from homology"/>
<sequence>MLVPGLALVAVGTAVAVGVNRMVPAMSPLLIAIVLGAVVANLVRLPERVRPGLAFAAKRMLRVGIALLGLQLLLGDILGLGWGIIAAVVAVVFLGITGTMVVGKFLGLSWTQRLLIACGFSICGAAAVAAVEGVVDAKEEEVVTAVALVVVFGTLMIPTVPLLSRVLGLSEIDAGLWAGGSIHEVAQVVAAGGALGGAALAVAVVVKLARVLMLAPVIAILSVRRRRLAGPSSARRRPPLVPLFVAGFLACAAVRSAGILPAGIYDLGGLLQTTLLTAAMFALGAGVHIATIRKVGARPFVLAAASTVWVASIALTGVVIAATAGV</sequence>
<comment type="similarity">
    <text evidence="2">Belongs to the UPF0324 family.</text>
</comment>
<reference evidence="8 9" key="1">
    <citation type="submission" date="2023-08" db="EMBL/GenBank/DDBJ databases">
        <authorList>
            <person name="Girao M."/>
            <person name="Carvalho M.F."/>
        </authorList>
    </citation>
    <scope>NUCLEOTIDE SEQUENCE [LARGE SCALE GENOMIC DNA]</scope>
    <source>
        <strain evidence="8 9">CC-R104</strain>
    </source>
</reference>
<feature type="transmembrane region" description="Helical" evidence="7">
    <location>
        <begin position="143"/>
        <end position="163"/>
    </location>
</feature>
<dbReference type="PANTHER" id="PTHR30106">
    <property type="entry name" value="INNER MEMBRANE PROTEIN YEIH-RELATED"/>
    <property type="match status" value="1"/>
</dbReference>
<feature type="transmembrane region" description="Helical" evidence="7">
    <location>
        <begin position="270"/>
        <end position="289"/>
    </location>
</feature>
<evidence type="ECO:0000256" key="6">
    <source>
        <dbReference type="ARBA" id="ARBA00023136"/>
    </source>
</evidence>
<evidence type="ECO:0000313" key="8">
    <source>
        <dbReference type="EMBL" id="MEE2033952.1"/>
    </source>
</evidence>
<feature type="transmembrane region" description="Helical" evidence="7">
    <location>
        <begin position="26"/>
        <end position="43"/>
    </location>
</feature>
<evidence type="ECO:0000256" key="1">
    <source>
        <dbReference type="ARBA" id="ARBA00004651"/>
    </source>
</evidence>
<feature type="transmembrane region" description="Helical" evidence="7">
    <location>
        <begin position="243"/>
        <end position="264"/>
    </location>
</feature>
<organism evidence="8 9">
    <name type="scientific">Rhodococcus chondri</name>
    <dbReference type="NCBI Taxonomy" id="3065941"/>
    <lineage>
        <taxon>Bacteria</taxon>
        <taxon>Bacillati</taxon>
        <taxon>Actinomycetota</taxon>
        <taxon>Actinomycetes</taxon>
        <taxon>Mycobacteriales</taxon>
        <taxon>Nocardiaceae</taxon>
        <taxon>Rhodococcus</taxon>
    </lineage>
</organism>
<comment type="caution">
    <text evidence="8">The sequence shown here is derived from an EMBL/GenBank/DDBJ whole genome shotgun (WGS) entry which is preliminary data.</text>
</comment>
<feature type="transmembrane region" description="Helical" evidence="7">
    <location>
        <begin position="114"/>
        <end position="131"/>
    </location>
</feature>
<dbReference type="EMBL" id="JAUZMZ010000110">
    <property type="protein sequence ID" value="MEE2033952.1"/>
    <property type="molecule type" value="Genomic_DNA"/>
</dbReference>